<dbReference type="GO" id="GO:0009401">
    <property type="term" value="P:phosphoenolpyruvate-dependent sugar phosphotransferase system"/>
    <property type="evidence" value="ECO:0007669"/>
    <property type="project" value="UniProtKB-KW"/>
</dbReference>
<dbReference type="Pfam" id="PF03610">
    <property type="entry name" value="EIIA-man"/>
    <property type="match status" value="1"/>
</dbReference>
<evidence type="ECO:0000256" key="4">
    <source>
        <dbReference type="ARBA" id="ARBA00022597"/>
    </source>
</evidence>
<dbReference type="AlphaFoldDB" id="A0A1V4SY71"/>
<evidence type="ECO:0000256" key="2">
    <source>
        <dbReference type="ARBA" id="ARBA00022448"/>
    </source>
</evidence>
<feature type="domain" description="PTS EIIA type-4" evidence="8">
    <location>
        <begin position="1"/>
        <end position="124"/>
    </location>
</feature>
<accession>A0A1V4SY71</accession>
<dbReference type="OrthoDB" id="9799827at2"/>
<comment type="subcellular location">
    <subcellularLocation>
        <location evidence="1">Cytoplasm</location>
    </subcellularLocation>
</comment>
<dbReference type="RefSeq" id="WP_080022129.1">
    <property type="nucleotide sequence ID" value="NZ_LTAY01000026.1"/>
</dbReference>
<dbReference type="InterPro" id="IPR036662">
    <property type="entry name" value="PTS_EIIA_man-typ_sf"/>
</dbReference>
<dbReference type="Gene3D" id="3.40.50.510">
    <property type="entry name" value="Phosphotransferase system, mannose-type IIA component"/>
    <property type="match status" value="1"/>
</dbReference>
<evidence type="ECO:0000256" key="1">
    <source>
        <dbReference type="ARBA" id="ARBA00004496"/>
    </source>
</evidence>
<evidence type="ECO:0000313" key="10">
    <source>
        <dbReference type="Proteomes" id="UP000191448"/>
    </source>
</evidence>
<keyword evidence="6" id="KW-0598">Phosphotransferase system</keyword>
<evidence type="ECO:0000256" key="6">
    <source>
        <dbReference type="ARBA" id="ARBA00022683"/>
    </source>
</evidence>
<dbReference type="InterPro" id="IPR004701">
    <property type="entry name" value="PTS_EIIA_man-typ"/>
</dbReference>
<evidence type="ECO:0000256" key="3">
    <source>
        <dbReference type="ARBA" id="ARBA00022490"/>
    </source>
</evidence>
<proteinExistence type="predicted"/>
<keyword evidence="7" id="KW-0418">Kinase</keyword>
<protein>
    <submittedName>
        <fullName evidence="9">PTS system mannose-specific EIIAB component</fullName>
    </submittedName>
</protein>
<name>A0A1V4SY71_9CLOT</name>
<dbReference type="PANTHER" id="PTHR33799">
    <property type="entry name" value="PTS PERMEASE-RELATED-RELATED"/>
    <property type="match status" value="1"/>
</dbReference>
<dbReference type="InterPro" id="IPR033887">
    <property type="entry name" value="PTS_IIA_man"/>
</dbReference>
<dbReference type="SUPFAM" id="SSF53062">
    <property type="entry name" value="PTS system fructose IIA component-like"/>
    <property type="match status" value="1"/>
</dbReference>
<evidence type="ECO:0000259" key="8">
    <source>
        <dbReference type="PROSITE" id="PS51096"/>
    </source>
</evidence>
<keyword evidence="3" id="KW-0963">Cytoplasm</keyword>
<dbReference type="CDD" id="cd00006">
    <property type="entry name" value="PTS_IIA_man"/>
    <property type="match status" value="1"/>
</dbReference>
<dbReference type="InterPro" id="IPR051471">
    <property type="entry name" value="Bacterial_PTS_sugar_comp"/>
</dbReference>
<evidence type="ECO:0000256" key="7">
    <source>
        <dbReference type="ARBA" id="ARBA00022777"/>
    </source>
</evidence>
<sequence length="142" mass="15032">MVGIIVTGHGNFATGVLSAAKLIAGTPEKLIGIDFTENDTVETLEEKIKKGIEELGTEEILVLADLAGGSPFKVSATIGVSSDKHIKVLSGTNLGMIIETALLRDGKNLEEVLAFAKESGVTSIQEFEMKAKQEIEDCEDGI</sequence>
<dbReference type="NCBIfam" id="NF040761">
    <property type="entry name" value="AgaF"/>
    <property type="match status" value="1"/>
</dbReference>
<keyword evidence="2" id="KW-0813">Transport</keyword>
<dbReference type="PROSITE" id="PS51096">
    <property type="entry name" value="PTS_EIIA_TYPE_4"/>
    <property type="match status" value="1"/>
</dbReference>
<keyword evidence="4" id="KW-0762">Sugar transport</keyword>
<dbReference type="EMBL" id="LTAY01000026">
    <property type="protein sequence ID" value="OPX49078.1"/>
    <property type="molecule type" value="Genomic_DNA"/>
</dbReference>
<dbReference type="Proteomes" id="UP000191448">
    <property type="component" value="Unassembled WGS sequence"/>
</dbReference>
<dbReference type="GO" id="GO:0016020">
    <property type="term" value="C:membrane"/>
    <property type="evidence" value="ECO:0007669"/>
    <property type="project" value="InterPro"/>
</dbReference>
<dbReference type="GO" id="GO:0005737">
    <property type="term" value="C:cytoplasm"/>
    <property type="evidence" value="ECO:0007669"/>
    <property type="project" value="UniProtKB-SubCell"/>
</dbReference>
<dbReference type="PANTHER" id="PTHR33799:SF1">
    <property type="entry name" value="PTS SYSTEM MANNOSE-SPECIFIC EIIAB COMPONENT-RELATED"/>
    <property type="match status" value="1"/>
</dbReference>
<organism evidence="9 10">
    <name type="scientific">Clostridium thermobutyricum DSM 4928</name>
    <dbReference type="NCBI Taxonomy" id="1121339"/>
    <lineage>
        <taxon>Bacteria</taxon>
        <taxon>Bacillati</taxon>
        <taxon>Bacillota</taxon>
        <taxon>Clostridia</taxon>
        <taxon>Eubacteriales</taxon>
        <taxon>Clostridiaceae</taxon>
        <taxon>Clostridium</taxon>
    </lineage>
</organism>
<dbReference type="GO" id="GO:0016301">
    <property type="term" value="F:kinase activity"/>
    <property type="evidence" value="ECO:0007669"/>
    <property type="project" value="UniProtKB-KW"/>
</dbReference>
<comment type="caution">
    <text evidence="9">The sequence shown here is derived from an EMBL/GenBank/DDBJ whole genome shotgun (WGS) entry which is preliminary data.</text>
</comment>
<keyword evidence="5" id="KW-0808">Transferase</keyword>
<gene>
    <name evidence="9" type="primary">manX_1</name>
    <name evidence="9" type="ORF">CLTHE_08310</name>
</gene>
<evidence type="ECO:0000313" key="9">
    <source>
        <dbReference type="EMBL" id="OPX49078.1"/>
    </source>
</evidence>
<evidence type="ECO:0000256" key="5">
    <source>
        <dbReference type="ARBA" id="ARBA00022679"/>
    </source>
</evidence>
<reference evidence="9 10" key="1">
    <citation type="submission" date="2016-02" db="EMBL/GenBank/DDBJ databases">
        <title>Genome sequence of Clostridium thermobutyricum DSM 4928.</title>
        <authorList>
            <person name="Poehlein A."/>
            <person name="Daniel R."/>
        </authorList>
    </citation>
    <scope>NUCLEOTIDE SEQUENCE [LARGE SCALE GENOMIC DNA]</scope>
    <source>
        <strain evidence="9 10">DSM 4928</strain>
    </source>
</reference>